<proteinExistence type="predicted"/>
<reference evidence="2 3" key="1">
    <citation type="submission" date="2019-03" db="EMBL/GenBank/DDBJ databases">
        <title>Bradyrhizobium diversity isolated from nodules of Chamaecrista fasciculata.</title>
        <authorList>
            <person name="Klepa M.S."/>
            <person name="Urquiaga M.O."/>
            <person name="Hungria M."/>
            <person name="Delamuta J.R."/>
        </authorList>
    </citation>
    <scope>NUCLEOTIDE SEQUENCE [LARGE SCALE GENOMIC DNA]</scope>
    <source>
        <strain evidence="2 3">CNPSo 3448</strain>
    </source>
</reference>
<keyword evidence="3" id="KW-1185">Reference proteome</keyword>
<name>A0A4Y9LIR0_9BRAD</name>
<evidence type="ECO:0000313" key="3">
    <source>
        <dbReference type="Proteomes" id="UP000297966"/>
    </source>
</evidence>
<protein>
    <submittedName>
        <fullName evidence="2">Uncharacterized protein</fullName>
    </submittedName>
</protein>
<dbReference type="Proteomes" id="UP000297966">
    <property type="component" value="Unassembled WGS sequence"/>
</dbReference>
<evidence type="ECO:0000256" key="1">
    <source>
        <dbReference type="SAM" id="MobiDB-lite"/>
    </source>
</evidence>
<feature type="region of interest" description="Disordered" evidence="1">
    <location>
        <begin position="28"/>
        <end position="73"/>
    </location>
</feature>
<accession>A0A4Y9LIR0</accession>
<sequence length="73" mass="7833">MAGHSRPKDGVASARLCPAIHALPRCTKNVDARDKPGHDESVHIPPKTAAGMPPVDPLKGCPQFRKDLEDPTE</sequence>
<feature type="compositionally biased region" description="Basic and acidic residues" evidence="1">
    <location>
        <begin position="28"/>
        <end position="42"/>
    </location>
</feature>
<dbReference type="OrthoDB" id="8255904at2"/>
<evidence type="ECO:0000313" key="2">
    <source>
        <dbReference type="EMBL" id="TFV43470.1"/>
    </source>
</evidence>
<gene>
    <name evidence="2" type="ORF">E4K65_32030</name>
</gene>
<dbReference type="EMBL" id="SPQT01000023">
    <property type="protein sequence ID" value="TFV43470.1"/>
    <property type="molecule type" value="Genomic_DNA"/>
</dbReference>
<dbReference type="AlphaFoldDB" id="A0A4Y9LIR0"/>
<feature type="compositionally biased region" description="Basic and acidic residues" evidence="1">
    <location>
        <begin position="64"/>
        <end position="73"/>
    </location>
</feature>
<organism evidence="2 3">
    <name type="scientific">Bradyrhizobium niftali</name>
    <dbReference type="NCBI Taxonomy" id="2560055"/>
    <lineage>
        <taxon>Bacteria</taxon>
        <taxon>Pseudomonadati</taxon>
        <taxon>Pseudomonadota</taxon>
        <taxon>Alphaproteobacteria</taxon>
        <taxon>Hyphomicrobiales</taxon>
        <taxon>Nitrobacteraceae</taxon>
        <taxon>Bradyrhizobium</taxon>
    </lineage>
</organism>
<comment type="caution">
    <text evidence="2">The sequence shown here is derived from an EMBL/GenBank/DDBJ whole genome shotgun (WGS) entry which is preliminary data.</text>
</comment>